<accession>A0ABU1RRV8</accession>
<feature type="transmembrane region" description="Helical" evidence="1">
    <location>
        <begin position="169"/>
        <end position="192"/>
    </location>
</feature>
<reference evidence="2 3" key="1">
    <citation type="submission" date="2023-07" db="EMBL/GenBank/DDBJ databases">
        <title>Sorghum-associated microbial communities from plants grown in Nebraska, USA.</title>
        <authorList>
            <person name="Schachtman D."/>
        </authorList>
    </citation>
    <scope>NUCLEOTIDE SEQUENCE [LARGE SCALE GENOMIC DNA]</scope>
    <source>
        <strain evidence="2 3">BE107</strain>
    </source>
</reference>
<dbReference type="InterPro" id="IPR025495">
    <property type="entry name" value="DUF4386"/>
</dbReference>
<keyword evidence="3" id="KW-1185">Reference proteome</keyword>
<name>A0ABU1RRV8_9GAMM</name>
<evidence type="ECO:0008006" key="4">
    <source>
        <dbReference type="Google" id="ProtNLM"/>
    </source>
</evidence>
<sequence>MRSNKRTARIAGLLYLIVVLAGIFSLAYVPSQINVSGDATATVRNIVAHESLFRFGIVAGLICYTAFLLLPLALYRLLSPFGRQAAVLMVAFAVASVPLSFAVTLNKFDVLALLGGADYLQAFSAQELQARVMQALQSYRDGLLVAQIFWGLWLLPFGYLVYKSGILPRLLGILLMLGCFGYLIEFIGKVFFPGYAESSIADFVGLPGSIGEIGICLWLLLVGARESAE</sequence>
<dbReference type="Pfam" id="PF14329">
    <property type="entry name" value="DUF4386"/>
    <property type="match status" value="1"/>
</dbReference>
<keyword evidence="1" id="KW-0472">Membrane</keyword>
<keyword evidence="1" id="KW-1133">Transmembrane helix</keyword>
<dbReference type="Proteomes" id="UP001254759">
    <property type="component" value="Unassembled WGS sequence"/>
</dbReference>
<gene>
    <name evidence="2" type="ORF">J2W94_001784</name>
</gene>
<dbReference type="RefSeq" id="WP_310092333.1">
    <property type="nucleotide sequence ID" value="NZ_JAVDTT010000002.1"/>
</dbReference>
<feature type="transmembrane region" description="Helical" evidence="1">
    <location>
        <begin position="51"/>
        <end position="74"/>
    </location>
</feature>
<feature type="transmembrane region" description="Helical" evidence="1">
    <location>
        <begin position="204"/>
        <end position="224"/>
    </location>
</feature>
<feature type="transmembrane region" description="Helical" evidence="1">
    <location>
        <begin position="12"/>
        <end position="31"/>
    </location>
</feature>
<keyword evidence="1" id="KW-0812">Transmembrane</keyword>
<feature type="transmembrane region" description="Helical" evidence="1">
    <location>
        <begin position="143"/>
        <end position="162"/>
    </location>
</feature>
<dbReference type="EMBL" id="JAVDTT010000002">
    <property type="protein sequence ID" value="MDR6841499.1"/>
    <property type="molecule type" value="Genomic_DNA"/>
</dbReference>
<comment type="caution">
    <text evidence="2">The sequence shown here is derived from an EMBL/GenBank/DDBJ whole genome shotgun (WGS) entry which is preliminary data.</text>
</comment>
<evidence type="ECO:0000313" key="3">
    <source>
        <dbReference type="Proteomes" id="UP001254759"/>
    </source>
</evidence>
<proteinExistence type="predicted"/>
<protein>
    <recommendedName>
        <fullName evidence="4">DUF4386 domain-containing protein</fullName>
    </recommendedName>
</protein>
<evidence type="ECO:0000256" key="1">
    <source>
        <dbReference type="SAM" id="Phobius"/>
    </source>
</evidence>
<organism evidence="2 3">
    <name type="scientific">Pseudoxanthomonas sacheonensis</name>
    <dbReference type="NCBI Taxonomy" id="443615"/>
    <lineage>
        <taxon>Bacteria</taxon>
        <taxon>Pseudomonadati</taxon>
        <taxon>Pseudomonadota</taxon>
        <taxon>Gammaproteobacteria</taxon>
        <taxon>Lysobacterales</taxon>
        <taxon>Lysobacteraceae</taxon>
        <taxon>Pseudoxanthomonas</taxon>
    </lineage>
</organism>
<feature type="transmembrane region" description="Helical" evidence="1">
    <location>
        <begin position="86"/>
        <end position="105"/>
    </location>
</feature>
<evidence type="ECO:0000313" key="2">
    <source>
        <dbReference type="EMBL" id="MDR6841499.1"/>
    </source>
</evidence>